<name>A0AAN8TCL4_SOLBU</name>
<organism evidence="1 2">
    <name type="scientific">Solanum bulbocastanum</name>
    <name type="common">Wild potato</name>
    <dbReference type="NCBI Taxonomy" id="147425"/>
    <lineage>
        <taxon>Eukaryota</taxon>
        <taxon>Viridiplantae</taxon>
        <taxon>Streptophyta</taxon>
        <taxon>Embryophyta</taxon>
        <taxon>Tracheophyta</taxon>
        <taxon>Spermatophyta</taxon>
        <taxon>Magnoliopsida</taxon>
        <taxon>eudicotyledons</taxon>
        <taxon>Gunneridae</taxon>
        <taxon>Pentapetalae</taxon>
        <taxon>asterids</taxon>
        <taxon>lamiids</taxon>
        <taxon>Solanales</taxon>
        <taxon>Solanaceae</taxon>
        <taxon>Solanoideae</taxon>
        <taxon>Solaneae</taxon>
        <taxon>Solanum</taxon>
    </lineage>
</organism>
<keyword evidence="2" id="KW-1185">Reference proteome</keyword>
<evidence type="ECO:0008006" key="3">
    <source>
        <dbReference type="Google" id="ProtNLM"/>
    </source>
</evidence>
<protein>
    <recommendedName>
        <fullName evidence="3">Protein FAR1-RELATED SEQUENCE</fullName>
    </recommendedName>
</protein>
<dbReference type="AlphaFoldDB" id="A0AAN8TCL4"/>
<comment type="caution">
    <text evidence="1">The sequence shown here is derived from an EMBL/GenBank/DDBJ whole genome shotgun (WGS) entry which is preliminary data.</text>
</comment>
<evidence type="ECO:0000313" key="1">
    <source>
        <dbReference type="EMBL" id="KAK6786063.1"/>
    </source>
</evidence>
<sequence length="106" mass="12259">MKLEKALVYMTKKGEHKWIICRLVAKHNHELASLNNQKFLRSKRKKIEAQKNLIDLLDNSEVHPSKIVSVLTNQAGGVDRLNLTGQDIQNYLQTGRQKDQEKETHN</sequence>
<dbReference type="PANTHER" id="PTHR47718">
    <property type="entry name" value="OS01G0519700 PROTEIN"/>
    <property type="match status" value="1"/>
</dbReference>
<dbReference type="Proteomes" id="UP001371456">
    <property type="component" value="Unassembled WGS sequence"/>
</dbReference>
<accession>A0AAN8TCL4</accession>
<evidence type="ECO:0000313" key="2">
    <source>
        <dbReference type="Proteomes" id="UP001371456"/>
    </source>
</evidence>
<gene>
    <name evidence="1" type="ORF">RDI58_014588</name>
</gene>
<dbReference type="PANTHER" id="PTHR47718:SF13">
    <property type="entry name" value="OS09G0290500 PROTEIN"/>
    <property type="match status" value="1"/>
</dbReference>
<reference evidence="1 2" key="1">
    <citation type="submission" date="2024-02" db="EMBL/GenBank/DDBJ databases">
        <title>de novo genome assembly of Solanum bulbocastanum strain 11H21.</title>
        <authorList>
            <person name="Hosaka A.J."/>
        </authorList>
    </citation>
    <scope>NUCLEOTIDE SEQUENCE [LARGE SCALE GENOMIC DNA]</scope>
    <source>
        <tissue evidence="1">Young leaves</tissue>
    </source>
</reference>
<dbReference type="EMBL" id="JBANQN010000006">
    <property type="protein sequence ID" value="KAK6786063.1"/>
    <property type="molecule type" value="Genomic_DNA"/>
</dbReference>
<proteinExistence type="predicted"/>